<name>A0ABU0ZVS9_9ACTN</name>
<keyword evidence="3" id="KW-1185">Reference proteome</keyword>
<dbReference type="Pfam" id="PF16640">
    <property type="entry name" value="Big_3_5"/>
    <property type="match status" value="1"/>
</dbReference>
<evidence type="ECO:0000313" key="2">
    <source>
        <dbReference type="EMBL" id="MDQ7911134.1"/>
    </source>
</evidence>
<organism evidence="2 3">
    <name type="scientific">Phytohabitans maris</name>
    <dbReference type="NCBI Taxonomy" id="3071409"/>
    <lineage>
        <taxon>Bacteria</taxon>
        <taxon>Bacillati</taxon>
        <taxon>Actinomycetota</taxon>
        <taxon>Actinomycetes</taxon>
        <taxon>Micromonosporales</taxon>
        <taxon>Micromonosporaceae</taxon>
    </lineage>
</organism>
<protein>
    <submittedName>
        <fullName evidence="2">Ig-like domain-containing protein</fullName>
    </submittedName>
</protein>
<sequence>MAGAVLYAPAAQADVGDGPGGLTLNPTSGSTSAETMGTFTSTIACPTANRFAANVQIVREGTPPTLLVRLSENIFGLSDTPPSGGLDVLGAGGLARIFSEQGLPSGDYQVALLCFNTGAAQFVAAATTWIHVDLAAGTWAVVDGGDPGAVTTTTTLNAQPTTAQPGQAVTLTATVSGEGATGSVEFLNGSASLGTDDVSGGTATLTVDTLPVGLHSLTAKFTPTDPAAFTPSTSQAVAVRISGGTGGGSGNQSLNVTVPQGGGSGELTMSVAGDAVDLEQVSAGDLAFRGQLATITVTDDRPSLAGWYVTGSTSDFTGTGTDKIGGENLGWTPEVADACDEVVAGSPVTPGSPGLKQEATLATVDAGKGGGDCALGGTLELQVPEETPAGDYSATLTVTLVSK</sequence>
<dbReference type="RefSeq" id="WP_308718358.1">
    <property type="nucleotide sequence ID" value="NZ_JAVHUY010000071.1"/>
</dbReference>
<accession>A0ABU0ZVS9</accession>
<evidence type="ECO:0000313" key="3">
    <source>
        <dbReference type="Proteomes" id="UP001230908"/>
    </source>
</evidence>
<dbReference type="Proteomes" id="UP001230908">
    <property type="component" value="Unassembled WGS sequence"/>
</dbReference>
<dbReference type="InterPro" id="IPR032109">
    <property type="entry name" value="Big_3_5"/>
</dbReference>
<comment type="caution">
    <text evidence="2">The sequence shown here is derived from an EMBL/GenBank/DDBJ whole genome shotgun (WGS) entry which is preliminary data.</text>
</comment>
<feature type="domain" description="Bacterial Ig-like" evidence="1">
    <location>
        <begin position="156"/>
        <end position="241"/>
    </location>
</feature>
<reference evidence="2 3" key="1">
    <citation type="submission" date="2023-08" db="EMBL/GenBank/DDBJ databases">
        <title>Phytohabitans sansha sp. nov., isolated from marine sediment.</title>
        <authorList>
            <person name="Zhao Y."/>
            <person name="Yi K."/>
        </authorList>
    </citation>
    <scope>NUCLEOTIDE SEQUENCE [LARGE SCALE GENOMIC DNA]</scope>
    <source>
        <strain evidence="2 3">ZYX-F-186</strain>
    </source>
</reference>
<evidence type="ECO:0000259" key="1">
    <source>
        <dbReference type="Pfam" id="PF16640"/>
    </source>
</evidence>
<dbReference type="EMBL" id="JAVHUY010000071">
    <property type="protein sequence ID" value="MDQ7911134.1"/>
    <property type="molecule type" value="Genomic_DNA"/>
</dbReference>
<dbReference type="InterPro" id="IPR013783">
    <property type="entry name" value="Ig-like_fold"/>
</dbReference>
<gene>
    <name evidence="2" type="ORF">RB614_42260</name>
</gene>
<proteinExistence type="predicted"/>
<dbReference type="Gene3D" id="2.60.40.10">
    <property type="entry name" value="Immunoglobulins"/>
    <property type="match status" value="1"/>
</dbReference>